<dbReference type="InterPro" id="IPR014001">
    <property type="entry name" value="Helicase_ATP-bd"/>
</dbReference>
<dbReference type="Pfam" id="PF00270">
    <property type="entry name" value="DEAD"/>
    <property type="match status" value="1"/>
</dbReference>
<dbReference type="Pfam" id="PF17191">
    <property type="entry name" value="RecG_wedge"/>
    <property type="match status" value="1"/>
</dbReference>
<dbReference type="GO" id="GO:0003677">
    <property type="term" value="F:DNA binding"/>
    <property type="evidence" value="ECO:0007669"/>
    <property type="project" value="UniProtKB-KW"/>
</dbReference>
<gene>
    <name evidence="18" type="primary">recG</name>
    <name evidence="18" type="ORF">HBE96_24010</name>
</gene>
<keyword evidence="4 15" id="KW-0227">DNA damage</keyword>
<evidence type="ECO:0000256" key="9">
    <source>
        <dbReference type="ARBA" id="ARBA00023172"/>
    </source>
</evidence>
<dbReference type="InterPro" id="IPR047112">
    <property type="entry name" value="RecG/Mfd"/>
</dbReference>
<dbReference type="NCBIfam" id="TIGR00643">
    <property type="entry name" value="recG"/>
    <property type="match status" value="1"/>
</dbReference>
<keyword evidence="6 15" id="KW-0347">Helicase</keyword>
<dbReference type="EMBL" id="JABBNI010000066">
    <property type="protein sequence ID" value="NMM65647.1"/>
    <property type="molecule type" value="Genomic_DNA"/>
</dbReference>
<dbReference type="InterPro" id="IPR027417">
    <property type="entry name" value="P-loop_NTPase"/>
</dbReference>
<keyword evidence="19" id="KW-1185">Reference proteome</keyword>
<dbReference type="PROSITE" id="PS51194">
    <property type="entry name" value="HELICASE_CTER"/>
    <property type="match status" value="1"/>
</dbReference>
<protein>
    <recommendedName>
        <fullName evidence="2 15">ATP-dependent DNA helicase RecG</fullName>
        <ecNumber evidence="13 15">5.6.2.4</ecNumber>
    </recommendedName>
</protein>
<evidence type="ECO:0000256" key="12">
    <source>
        <dbReference type="ARBA" id="ARBA00034617"/>
    </source>
</evidence>
<dbReference type="GO" id="GO:0006310">
    <property type="term" value="P:DNA recombination"/>
    <property type="evidence" value="ECO:0007669"/>
    <property type="project" value="UniProtKB-UniRule"/>
</dbReference>
<dbReference type="SUPFAM" id="SSF50249">
    <property type="entry name" value="Nucleic acid-binding proteins"/>
    <property type="match status" value="1"/>
</dbReference>
<evidence type="ECO:0000256" key="11">
    <source>
        <dbReference type="ARBA" id="ARBA00023235"/>
    </source>
</evidence>
<reference evidence="18 19" key="1">
    <citation type="submission" date="2020-04" db="EMBL/GenBank/DDBJ databases">
        <authorList>
            <person name="Doyle D.A."/>
        </authorList>
    </citation>
    <scope>NUCLEOTIDE SEQUENCE [LARGE SCALE GENOMIC DNA]</scope>
    <source>
        <strain evidence="18 19">P21</strain>
    </source>
</reference>
<dbReference type="PANTHER" id="PTHR47964">
    <property type="entry name" value="ATP-DEPENDENT DNA HELICASE HOMOLOG RECG, CHLOROPLASTIC"/>
    <property type="match status" value="1"/>
</dbReference>
<dbReference type="SMART" id="SM00490">
    <property type="entry name" value="HELICc"/>
    <property type="match status" value="1"/>
</dbReference>
<evidence type="ECO:0000256" key="2">
    <source>
        <dbReference type="ARBA" id="ARBA00017846"/>
    </source>
</evidence>
<name>A0A7Y0ELJ5_9CLOT</name>
<reference evidence="18 19" key="2">
    <citation type="submission" date="2020-06" db="EMBL/GenBank/DDBJ databases">
        <title>Complete Genome Sequence of Clostridium muelleri sp. nov. P21T, an Acid-Alcohol Producing Acetogen Isolated from Old Hay.</title>
        <authorList>
            <person name="Duncan K.E."/>
            <person name="Tanner R.S."/>
        </authorList>
    </citation>
    <scope>NUCLEOTIDE SEQUENCE [LARGE SCALE GENOMIC DNA]</scope>
    <source>
        <strain evidence="18 19">P21</strain>
    </source>
</reference>
<evidence type="ECO:0000256" key="5">
    <source>
        <dbReference type="ARBA" id="ARBA00022801"/>
    </source>
</evidence>
<dbReference type="RefSeq" id="WP_169300242.1">
    <property type="nucleotide sequence ID" value="NZ_JABBNI010000066.1"/>
</dbReference>
<dbReference type="Pfam" id="PF00271">
    <property type="entry name" value="Helicase_C"/>
    <property type="match status" value="1"/>
</dbReference>
<keyword evidence="10 15" id="KW-0234">DNA repair</keyword>
<dbReference type="NCBIfam" id="NF008165">
    <property type="entry name" value="PRK10917.1-3"/>
    <property type="match status" value="1"/>
</dbReference>
<evidence type="ECO:0000256" key="13">
    <source>
        <dbReference type="ARBA" id="ARBA00034808"/>
    </source>
</evidence>
<proteinExistence type="inferred from homology"/>
<evidence type="ECO:0000256" key="8">
    <source>
        <dbReference type="ARBA" id="ARBA00023125"/>
    </source>
</evidence>
<keyword evidence="7 15" id="KW-0067">ATP-binding</keyword>
<evidence type="ECO:0000256" key="15">
    <source>
        <dbReference type="RuleBase" id="RU363016"/>
    </source>
</evidence>
<evidence type="ECO:0000256" key="6">
    <source>
        <dbReference type="ARBA" id="ARBA00022806"/>
    </source>
</evidence>
<evidence type="ECO:0000313" key="19">
    <source>
        <dbReference type="Proteomes" id="UP000537131"/>
    </source>
</evidence>
<comment type="catalytic activity">
    <reaction evidence="12 15">
        <text>Couples ATP hydrolysis with the unwinding of duplex DNA by translocating in the 3'-5' direction.</text>
        <dbReference type="EC" id="5.6.2.4"/>
    </reaction>
</comment>
<dbReference type="GO" id="GO:0005524">
    <property type="term" value="F:ATP binding"/>
    <property type="evidence" value="ECO:0007669"/>
    <property type="project" value="UniProtKB-KW"/>
</dbReference>
<sequence length="681" mass="78035">MNVYSDISSIKGVGPKTADNLRKCGIFNVMDLLLYFPRDYESISSCGNLKEGKSSNKVIINCKTLRVERDVKTKTGKTITTIVFHDGNNTLKGKWFNQPYIKNNFRINNTYTLMGKIEEFRGEIFIVNPALLKNHQVNEKREEKIIPKYPLKSGLTNNLLSKLINSVLGDVDIIENLPEHIINKYRLCTLDKAIRVIHNPVNLAELDESVKRLKFQELFTYSLKILMLKNYFNENRQGITFSISKELKILKEKLPYDLTKAQNRVVREILLDEKKSCPMNRLVQGDVGSGKTIVALICIFNVIKNGYQAVMMAPTEILAVQHYVEAIKLFEDFNVNIELLCGSTTQKNKQEIKEKLREGKVDLIIGTHALIEDDVEFQNLGMVVTDEQHRFGVMQRSKLTNKGLNVDTLVMTATPIPRTLSLYLYGDLNVSVIDELPPGRQKIETQYIKQDFKYKAYNFALDEMKKGRQVYIVCPLVEENEELKLSSVENLYKELNEKYFKGISMEILHGKMSPKVKEKIMNDFKQGEIKVIVSTTVIEVGINVPNATLMIIENAERFGLAQLHQLRGRVGRGKHKSYCILISDIKNDIIRKRMEIMKSSNDGFFIAEQDLKIRGAGEIFGFKQHGENNLILADVVQDIHLLKLANMEAKRLIESKDEKDINIKNDIYDKIGKTTRYICFN</sequence>
<dbReference type="CDD" id="cd04488">
    <property type="entry name" value="RecG_wedge_OBF"/>
    <property type="match status" value="1"/>
</dbReference>
<dbReference type="AlphaFoldDB" id="A0A7Y0ELJ5"/>
<comment type="function">
    <text evidence="15">Plays a critical role in recombination and DNA repair. Helps process Holliday junction intermediates to mature products by catalyzing branch migration. Has replication fork regression activity, unwinds stalled or blocked replication forks to make a HJ that can be resolved. Has a DNA unwinding activity characteristic of a DNA helicase with 3'-5' polarity.</text>
</comment>
<keyword evidence="9 15" id="KW-0233">DNA recombination</keyword>
<dbReference type="GO" id="GO:0016787">
    <property type="term" value="F:hydrolase activity"/>
    <property type="evidence" value="ECO:0007669"/>
    <property type="project" value="UniProtKB-KW"/>
</dbReference>
<keyword evidence="5 15" id="KW-0378">Hydrolase</keyword>
<accession>A0A7Y0ELJ5</accession>
<dbReference type="InterPro" id="IPR012340">
    <property type="entry name" value="NA-bd_OB-fold"/>
</dbReference>
<evidence type="ECO:0000256" key="7">
    <source>
        <dbReference type="ARBA" id="ARBA00022840"/>
    </source>
</evidence>
<dbReference type="CDD" id="cd17992">
    <property type="entry name" value="DEXHc_RecG"/>
    <property type="match status" value="1"/>
</dbReference>
<dbReference type="Proteomes" id="UP000537131">
    <property type="component" value="Unassembled WGS sequence"/>
</dbReference>
<comment type="similarity">
    <text evidence="1 15">Belongs to the helicase family. RecG subfamily.</text>
</comment>
<evidence type="ECO:0000259" key="16">
    <source>
        <dbReference type="PROSITE" id="PS51192"/>
    </source>
</evidence>
<feature type="domain" description="Helicase ATP-binding" evidence="16">
    <location>
        <begin position="272"/>
        <end position="433"/>
    </location>
</feature>
<feature type="domain" description="Helicase C-terminal" evidence="17">
    <location>
        <begin position="453"/>
        <end position="612"/>
    </location>
</feature>
<dbReference type="InterPro" id="IPR004609">
    <property type="entry name" value="ATP-dep_DNA_helicase_RecG"/>
</dbReference>
<comment type="catalytic activity">
    <reaction evidence="14 15">
        <text>ATP + H2O = ADP + phosphate + H(+)</text>
        <dbReference type="Rhea" id="RHEA:13065"/>
        <dbReference type="ChEBI" id="CHEBI:15377"/>
        <dbReference type="ChEBI" id="CHEBI:15378"/>
        <dbReference type="ChEBI" id="CHEBI:30616"/>
        <dbReference type="ChEBI" id="CHEBI:43474"/>
        <dbReference type="ChEBI" id="CHEBI:456216"/>
        <dbReference type="EC" id="5.6.2.4"/>
    </reaction>
</comment>
<dbReference type="NCBIfam" id="NF008168">
    <property type="entry name" value="PRK10917.2-2"/>
    <property type="match status" value="1"/>
</dbReference>
<dbReference type="EC" id="5.6.2.4" evidence="13 15"/>
<comment type="caution">
    <text evidence="18">The sequence shown here is derived from an EMBL/GenBank/DDBJ whole genome shotgun (WGS) entry which is preliminary data.</text>
</comment>
<dbReference type="Pfam" id="PF19833">
    <property type="entry name" value="RecG_dom3_C"/>
    <property type="match status" value="1"/>
</dbReference>
<organism evidence="18 19">
    <name type="scientific">Clostridium muellerianum</name>
    <dbReference type="NCBI Taxonomy" id="2716538"/>
    <lineage>
        <taxon>Bacteria</taxon>
        <taxon>Bacillati</taxon>
        <taxon>Bacillota</taxon>
        <taxon>Clostridia</taxon>
        <taxon>Eubacteriales</taxon>
        <taxon>Clostridiaceae</taxon>
        <taxon>Clostridium</taxon>
    </lineage>
</organism>
<dbReference type="InterPro" id="IPR011545">
    <property type="entry name" value="DEAD/DEAH_box_helicase_dom"/>
</dbReference>
<dbReference type="SUPFAM" id="SSF52540">
    <property type="entry name" value="P-loop containing nucleoside triphosphate hydrolases"/>
    <property type="match status" value="2"/>
</dbReference>
<evidence type="ECO:0000256" key="3">
    <source>
        <dbReference type="ARBA" id="ARBA00022741"/>
    </source>
</evidence>
<keyword evidence="3 15" id="KW-0547">Nucleotide-binding</keyword>
<keyword evidence="8" id="KW-0238">DNA-binding</keyword>
<dbReference type="GO" id="GO:0043138">
    <property type="term" value="F:3'-5' DNA helicase activity"/>
    <property type="evidence" value="ECO:0007669"/>
    <property type="project" value="UniProtKB-EC"/>
</dbReference>
<dbReference type="Gene3D" id="3.40.50.300">
    <property type="entry name" value="P-loop containing nucleotide triphosphate hydrolases"/>
    <property type="match status" value="2"/>
</dbReference>
<dbReference type="InterPro" id="IPR001650">
    <property type="entry name" value="Helicase_C-like"/>
</dbReference>
<evidence type="ECO:0000256" key="10">
    <source>
        <dbReference type="ARBA" id="ARBA00023204"/>
    </source>
</evidence>
<evidence type="ECO:0000256" key="4">
    <source>
        <dbReference type="ARBA" id="ARBA00022763"/>
    </source>
</evidence>
<dbReference type="InterPro" id="IPR033454">
    <property type="entry name" value="RecG_wedge"/>
</dbReference>
<evidence type="ECO:0000259" key="17">
    <source>
        <dbReference type="PROSITE" id="PS51194"/>
    </source>
</evidence>
<dbReference type="PANTHER" id="PTHR47964:SF1">
    <property type="entry name" value="ATP-DEPENDENT DNA HELICASE HOMOLOG RECG, CHLOROPLASTIC"/>
    <property type="match status" value="1"/>
</dbReference>
<dbReference type="GO" id="GO:0006281">
    <property type="term" value="P:DNA repair"/>
    <property type="evidence" value="ECO:0007669"/>
    <property type="project" value="UniProtKB-UniRule"/>
</dbReference>
<dbReference type="PROSITE" id="PS51192">
    <property type="entry name" value="HELICASE_ATP_BIND_1"/>
    <property type="match status" value="1"/>
</dbReference>
<evidence type="ECO:0000256" key="14">
    <source>
        <dbReference type="ARBA" id="ARBA00048988"/>
    </source>
</evidence>
<dbReference type="Gene3D" id="2.40.50.140">
    <property type="entry name" value="Nucleic acid-binding proteins"/>
    <property type="match status" value="1"/>
</dbReference>
<evidence type="ECO:0000313" key="18">
    <source>
        <dbReference type="EMBL" id="NMM65647.1"/>
    </source>
</evidence>
<dbReference type="SMART" id="SM00487">
    <property type="entry name" value="DEXDc"/>
    <property type="match status" value="1"/>
</dbReference>
<evidence type="ECO:0000256" key="1">
    <source>
        <dbReference type="ARBA" id="ARBA00007504"/>
    </source>
</evidence>
<dbReference type="InterPro" id="IPR045562">
    <property type="entry name" value="RecG_dom3_C"/>
</dbReference>
<keyword evidence="11" id="KW-0413">Isomerase</keyword>